<name>A0A4C1ZMV1_EUMVA</name>
<protein>
    <submittedName>
        <fullName evidence="1">Uncharacterized protein</fullName>
    </submittedName>
</protein>
<keyword evidence="2" id="KW-1185">Reference proteome</keyword>
<gene>
    <name evidence="1" type="ORF">EVAR_21751_1</name>
</gene>
<evidence type="ECO:0000313" key="2">
    <source>
        <dbReference type="Proteomes" id="UP000299102"/>
    </source>
</evidence>
<accession>A0A4C1ZMV1</accession>
<comment type="caution">
    <text evidence="1">The sequence shown here is derived from an EMBL/GenBank/DDBJ whole genome shotgun (WGS) entry which is preliminary data.</text>
</comment>
<reference evidence="1 2" key="1">
    <citation type="journal article" date="2019" name="Commun. Biol.">
        <title>The bagworm genome reveals a unique fibroin gene that provides high tensile strength.</title>
        <authorList>
            <person name="Kono N."/>
            <person name="Nakamura H."/>
            <person name="Ohtoshi R."/>
            <person name="Tomita M."/>
            <person name="Numata K."/>
            <person name="Arakawa K."/>
        </authorList>
    </citation>
    <scope>NUCLEOTIDE SEQUENCE [LARGE SCALE GENOMIC DNA]</scope>
</reference>
<dbReference type="AlphaFoldDB" id="A0A4C1ZMV1"/>
<sequence length="129" mass="13487">MLGLQFDRPPGTDATATAPSAQTKLRFFVQIAAPLRSATLPALPFESPLRRWPLHSTATTTNTMICGVTRALAFPLQGTANPDGPGTTGLGGCSLPIPGVARPPSIIPHSILCTPFARSLADLARIRSS</sequence>
<evidence type="ECO:0000313" key="1">
    <source>
        <dbReference type="EMBL" id="GBP88543.1"/>
    </source>
</evidence>
<dbReference type="EMBL" id="BGZK01001941">
    <property type="protein sequence ID" value="GBP88543.1"/>
    <property type="molecule type" value="Genomic_DNA"/>
</dbReference>
<organism evidence="1 2">
    <name type="scientific">Eumeta variegata</name>
    <name type="common">Bagworm moth</name>
    <name type="synonym">Eumeta japonica</name>
    <dbReference type="NCBI Taxonomy" id="151549"/>
    <lineage>
        <taxon>Eukaryota</taxon>
        <taxon>Metazoa</taxon>
        <taxon>Ecdysozoa</taxon>
        <taxon>Arthropoda</taxon>
        <taxon>Hexapoda</taxon>
        <taxon>Insecta</taxon>
        <taxon>Pterygota</taxon>
        <taxon>Neoptera</taxon>
        <taxon>Endopterygota</taxon>
        <taxon>Lepidoptera</taxon>
        <taxon>Glossata</taxon>
        <taxon>Ditrysia</taxon>
        <taxon>Tineoidea</taxon>
        <taxon>Psychidae</taxon>
        <taxon>Oiketicinae</taxon>
        <taxon>Eumeta</taxon>
    </lineage>
</organism>
<dbReference type="Proteomes" id="UP000299102">
    <property type="component" value="Unassembled WGS sequence"/>
</dbReference>
<proteinExistence type="predicted"/>